<dbReference type="InterPro" id="IPR032466">
    <property type="entry name" value="Metal_Hydrolase"/>
</dbReference>
<dbReference type="Proteomes" id="UP000008229">
    <property type="component" value="Chromosome"/>
</dbReference>
<accession>D3F7I6</accession>
<dbReference type="CDD" id="cd01300">
    <property type="entry name" value="YtcJ_like"/>
    <property type="match status" value="1"/>
</dbReference>
<evidence type="ECO:0000313" key="2">
    <source>
        <dbReference type="EMBL" id="ADB50848.1"/>
    </source>
</evidence>
<dbReference type="EMBL" id="CP001854">
    <property type="protein sequence ID" value="ADB50848.1"/>
    <property type="molecule type" value="Genomic_DNA"/>
</dbReference>
<organism evidence="2 3">
    <name type="scientific">Conexibacter woesei (strain DSM 14684 / CCUG 47730 / CIP 108061 / JCM 11494 / NBRC 100937 / ID131577)</name>
    <dbReference type="NCBI Taxonomy" id="469383"/>
    <lineage>
        <taxon>Bacteria</taxon>
        <taxon>Bacillati</taxon>
        <taxon>Actinomycetota</taxon>
        <taxon>Thermoleophilia</taxon>
        <taxon>Solirubrobacterales</taxon>
        <taxon>Conexibacteraceae</taxon>
        <taxon>Conexibacter</taxon>
    </lineage>
</organism>
<dbReference type="AlphaFoldDB" id="D3F7I6"/>
<dbReference type="OrthoDB" id="3173428at2"/>
<feature type="domain" description="Amidohydrolase 3" evidence="1">
    <location>
        <begin position="56"/>
        <end position="536"/>
    </location>
</feature>
<dbReference type="SUPFAM" id="SSF51338">
    <property type="entry name" value="Composite domain of metallo-dependent hydrolases"/>
    <property type="match status" value="1"/>
</dbReference>
<dbReference type="Gene3D" id="3.20.20.140">
    <property type="entry name" value="Metal-dependent hydrolases"/>
    <property type="match status" value="1"/>
</dbReference>
<evidence type="ECO:0000313" key="3">
    <source>
        <dbReference type="Proteomes" id="UP000008229"/>
    </source>
</evidence>
<dbReference type="InterPro" id="IPR013108">
    <property type="entry name" value="Amidohydro_3"/>
</dbReference>
<reference evidence="3" key="2">
    <citation type="submission" date="2010-01" db="EMBL/GenBank/DDBJ databases">
        <title>The complete genome of Conexibacter woesei DSM 14684.</title>
        <authorList>
            <consortium name="US DOE Joint Genome Institute (JGI-PGF)"/>
            <person name="Lucas S."/>
            <person name="Copeland A."/>
            <person name="Lapidus A."/>
            <person name="Glavina del Rio T."/>
            <person name="Dalin E."/>
            <person name="Tice H."/>
            <person name="Bruce D."/>
            <person name="Goodwin L."/>
            <person name="Pitluck S."/>
            <person name="Kyrpides N."/>
            <person name="Mavromatis K."/>
            <person name="Ivanova N."/>
            <person name="Mikhailova N."/>
            <person name="Chertkov O."/>
            <person name="Brettin T."/>
            <person name="Detter J.C."/>
            <person name="Han C."/>
            <person name="Larimer F."/>
            <person name="Land M."/>
            <person name="Hauser L."/>
            <person name="Markowitz V."/>
            <person name="Cheng J.-F."/>
            <person name="Hugenholtz P."/>
            <person name="Woyke T."/>
            <person name="Wu D."/>
            <person name="Pukall R."/>
            <person name="Steenblock K."/>
            <person name="Schneider S."/>
            <person name="Klenk H.-P."/>
            <person name="Eisen J.A."/>
        </authorList>
    </citation>
    <scope>NUCLEOTIDE SEQUENCE [LARGE SCALE GENOMIC DNA]</scope>
    <source>
        <strain evidence="3">DSM 14684 / CIP 108061 / JCM 11494 / NBRC 100937 / ID131577</strain>
    </source>
</reference>
<dbReference type="HOGENOM" id="CLU_009942_6_1_11"/>
<evidence type="ECO:0000259" key="1">
    <source>
        <dbReference type="Pfam" id="PF07969"/>
    </source>
</evidence>
<dbReference type="Pfam" id="PF07969">
    <property type="entry name" value="Amidohydro_3"/>
    <property type="match status" value="1"/>
</dbReference>
<dbReference type="SUPFAM" id="SSF51556">
    <property type="entry name" value="Metallo-dependent hydrolases"/>
    <property type="match status" value="1"/>
</dbReference>
<dbReference type="Gene3D" id="2.30.40.10">
    <property type="entry name" value="Urease, subunit C, domain 1"/>
    <property type="match status" value="1"/>
</dbReference>
<dbReference type="RefSeq" id="WP_012933899.1">
    <property type="nucleotide sequence ID" value="NC_013739.1"/>
</dbReference>
<gene>
    <name evidence="2" type="ordered locus">Cwoe_2425</name>
</gene>
<dbReference type="eggNOG" id="COG1574">
    <property type="taxonomic scope" value="Bacteria"/>
</dbReference>
<dbReference type="InterPro" id="IPR011059">
    <property type="entry name" value="Metal-dep_hydrolase_composite"/>
</dbReference>
<sequence>MTRAADTVLLGRVFTAVPGAPWAEGVALRDGVVAAVGDEATVRAAIGPRTEVRVVTGGLICPAFQDAHIHLAEGSLFDLWCNVHDVAPEAYLETIGAYAASLPAGAWVRGGGWSMAAFEGGSPLRAPLDAVVGGRPVYLTARDGHSAWVSTRALELAGITRETPDPPGGRIERDAHGEPSGTLHETAIRLVLAHLPDVTQADWRAALELGQRYMHSLGITAWHDARVEPEILDAYRALDAAGALHGRAVMALWWDPARGVEQLAELEAQRASVSAAAGNVTAPTAKIFVDGVLENHTAALSEPYSGVAPPTRGEPLYDAETLNAAVAACAGAGFQVHFHAIGDWAVRAALDACAHARELHGVRDLRHQVSHLQVVDPRDLGRFAPLGVVANLQAYWACMDEQMRTLCLPVLGERGAWQYPFASLRDAGAPIAMGSDWRVSTPDPLKQMEVAVTRREEGRPDAEPLLADEALTLHDALLGFTAGAAFANHLDAETGTLAAGMSADLVVLDRDPFAAPAHEIGRTSVALTLHRGRVVHERSGAGGVR</sequence>
<dbReference type="GO" id="GO:0016810">
    <property type="term" value="F:hydrolase activity, acting on carbon-nitrogen (but not peptide) bonds"/>
    <property type="evidence" value="ECO:0007669"/>
    <property type="project" value="InterPro"/>
</dbReference>
<dbReference type="PANTHER" id="PTHR22642:SF2">
    <property type="entry name" value="PROTEIN LONG AFTER FAR-RED 3"/>
    <property type="match status" value="1"/>
</dbReference>
<dbReference type="PANTHER" id="PTHR22642">
    <property type="entry name" value="IMIDAZOLONEPROPIONASE"/>
    <property type="match status" value="1"/>
</dbReference>
<keyword evidence="2" id="KW-0378">Hydrolase</keyword>
<dbReference type="STRING" id="469383.Cwoe_2425"/>
<dbReference type="Gene3D" id="3.10.310.70">
    <property type="match status" value="1"/>
</dbReference>
<name>D3F7I6_CONWI</name>
<proteinExistence type="predicted"/>
<keyword evidence="3" id="KW-1185">Reference proteome</keyword>
<reference evidence="2 3" key="1">
    <citation type="journal article" date="2010" name="Stand. Genomic Sci.">
        <title>Complete genome sequence of Conexibacter woesei type strain (ID131577).</title>
        <authorList>
            <person name="Pukall R."/>
            <person name="Lapidus A."/>
            <person name="Glavina Del Rio T."/>
            <person name="Copeland A."/>
            <person name="Tice H."/>
            <person name="Cheng J.-F."/>
            <person name="Lucas S."/>
            <person name="Chen F."/>
            <person name="Nolan M."/>
            <person name="Bruce D."/>
            <person name="Goodwin L."/>
            <person name="Pitluck S."/>
            <person name="Mavromatis K."/>
            <person name="Ivanova N."/>
            <person name="Ovchinnikova G."/>
            <person name="Pati A."/>
            <person name="Chen A."/>
            <person name="Palaniappan K."/>
            <person name="Land M."/>
            <person name="Hauser L."/>
            <person name="Chang Y.-J."/>
            <person name="Jeffries C.D."/>
            <person name="Chain P."/>
            <person name="Meincke L."/>
            <person name="Sims D."/>
            <person name="Brettin T."/>
            <person name="Detter J.C."/>
            <person name="Rohde M."/>
            <person name="Goeker M."/>
            <person name="Bristow J."/>
            <person name="Eisen J.A."/>
            <person name="Markowitz V."/>
            <person name="Kyrpides N.C."/>
            <person name="Klenk H.-P."/>
            <person name="Hugenholtz P."/>
        </authorList>
    </citation>
    <scope>NUCLEOTIDE SEQUENCE [LARGE SCALE GENOMIC DNA]</scope>
    <source>
        <strain evidence="3">DSM 14684 / CIP 108061 / JCM 11494 / NBRC 100937 / ID131577</strain>
    </source>
</reference>
<dbReference type="InterPro" id="IPR033932">
    <property type="entry name" value="YtcJ-like"/>
</dbReference>
<dbReference type="KEGG" id="cwo:Cwoe_2425"/>
<protein>
    <submittedName>
        <fullName evidence="2">Amidohydrolase 3</fullName>
    </submittedName>
</protein>